<dbReference type="OMA" id="TRYCYVA"/>
<proteinExistence type="predicted"/>
<feature type="transmembrane region" description="Helical" evidence="11">
    <location>
        <begin position="236"/>
        <end position="261"/>
    </location>
</feature>
<dbReference type="InterPro" id="IPR000276">
    <property type="entry name" value="GPCR_Rhodpsn"/>
</dbReference>
<accession>A0A1S3JBI6</accession>
<dbReference type="PANTHER" id="PTHR45695:SF23">
    <property type="entry name" value="GALANIN-LIKE G-PROTEIN COUPLED RECEPTOR NPR-9"/>
    <property type="match status" value="1"/>
</dbReference>
<dbReference type="GeneID" id="106171655"/>
<dbReference type="SUPFAM" id="SSF81321">
    <property type="entry name" value="Family A G protein-coupled receptor-like"/>
    <property type="match status" value="1"/>
</dbReference>
<dbReference type="Pfam" id="PF00001">
    <property type="entry name" value="7tm_1"/>
    <property type="match status" value="1"/>
</dbReference>
<dbReference type="STRING" id="7574.A0A1S3JBI6"/>
<dbReference type="OrthoDB" id="6076970at2759"/>
<name>A0A1S3JBI6_LINAN</name>
<dbReference type="PROSITE" id="PS50262">
    <property type="entry name" value="G_PROTEIN_RECEP_F1_2"/>
    <property type="match status" value="1"/>
</dbReference>
<dbReference type="InParanoid" id="A0A1S3JBI6"/>
<feature type="domain" description="G-protein coupled receptors family 1 profile" evidence="12">
    <location>
        <begin position="40"/>
        <end position="301"/>
    </location>
</feature>
<feature type="transmembrane region" description="Helical" evidence="11">
    <location>
        <begin position="95"/>
        <end position="117"/>
    </location>
</feature>
<sequence length="368" mass="41920">MENLTNNSNVIDCPRAYTADDTKAVVPVILVCICFVGVVGNMGVIYVVYKFRQMNPLFLNLAVADLLFSLFALPIYSAFYATKHTILIGDFTCKILYYLTYVTMGVSIYSLVAICLLRYFGIKYPIHIRTMLGRGTSYKAAGVTWLVMLLLNIPILILMTEQGGRTCALRSGEIYLYYIYVAVVSGVDFIVPAIIIAILSTFIIIHVLHIQKEQRHLSEFEKDGFHRASKRATKRLMLLVILVFSLFIVCWAPMHVLFLRLVLNMGVADDRPCIWKQVTDYAFLIAQMLAFCNSSLNPILYNFVSKKFRMTFSRALCPLYYKEKNEENTTDISRRMTISYRTDADIDASESAYQLAPLRPLNSLIKKN</sequence>
<dbReference type="GO" id="GO:0005886">
    <property type="term" value="C:plasma membrane"/>
    <property type="evidence" value="ECO:0007669"/>
    <property type="project" value="UniProtKB-SubCell"/>
</dbReference>
<evidence type="ECO:0000259" key="12">
    <source>
        <dbReference type="PROSITE" id="PS50262"/>
    </source>
</evidence>
<dbReference type="PRINTS" id="PR00237">
    <property type="entry name" value="GPCRRHODOPSN"/>
</dbReference>
<dbReference type="InterPro" id="IPR017452">
    <property type="entry name" value="GPCR_Rhodpsn_7TM"/>
</dbReference>
<dbReference type="GO" id="GO:0004930">
    <property type="term" value="F:G protein-coupled receptor activity"/>
    <property type="evidence" value="ECO:0007669"/>
    <property type="project" value="UniProtKB-KW"/>
</dbReference>
<dbReference type="Gene3D" id="1.20.1070.10">
    <property type="entry name" value="Rhodopsin 7-helix transmembrane proteins"/>
    <property type="match status" value="1"/>
</dbReference>
<keyword evidence="4 11" id="KW-1133">Transmembrane helix</keyword>
<evidence type="ECO:0000256" key="6">
    <source>
        <dbReference type="ARBA" id="ARBA00023136"/>
    </source>
</evidence>
<feature type="transmembrane region" description="Helical" evidence="11">
    <location>
        <begin position="56"/>
        <end position="75"/>
    </location>
</feature>
<keyword evidence="7" id="KW-1015">Disulfide bond</keyword>
<evidence type="ECO:0000256" key="11">
    <source>
        <dbReference type="SAM" id="Phobius"/>
    </source>
</evidence>
<keyword evidence="8" id="KW-0675">Receptor</keyword>
<evidence type="ECO:0000256" key="3">
    <source>
        <dbReference type="ARBA" id="ARBA00022692"/>
    </source>
</evidence>
<feature type="transmembrane region" description="Helical" evidence="11">
    <location>
        <begin position="281"/>
        <end position="304"/>
    </location>
</feature>
<organism evidence="13 14">
    <name type="scientific">Lingula anatina</name>
    <name type="common">Brachiopod</name>
    <name type="synonym">Lingula unguis</name>
    <dbReference type="NCBI Taxonomy" id="7574"/>
    <lineage>
        <taxon>Eukaryota</taxon>
        <taxon>Metazoa</taxon>
        <taxon>Spiralia</taxon>
        <taxon>Lophotrochozoa</taxon>
        <taxon>Brachiopoda</taxon>
        <taxon>Linguliformea</taxon>
        <taxon>Lingulata</taxon>
        <taxon>Lingulida</taxon>
        <taxon>Linguloidea</taxon>
        <taxon>Lingulidae</taxon>
        <taxon>Lingula</taxon>
    </lineage>
</organism>
<evidence type="ECO:0000256" key="1">
    <source>
        <dbReference type="ARBA" id="ARBA00004651"/>
    </source>
</evidence>
<keyword evidence="6 11" id="KW-0472">Membrane</keyword>
<gene>
    <name evidence="14" type="primary">LOC106171655</name>
</gene>
<feature type="transmembrane region" description="Helical" evidence="11">
    <location>
        <begin position="138"/>
        <end position="157"/>
    </location>
</feature>
<dbReference type="CDD" id="cd00637">
    <property type="entry name" value="7tm_classA_rhodopsin-like"/>
    <property type="match status" value="1"/>
</dbReference>
<feature type="transmembrane region" description="Helical" evidence="11">
    <location>
        <begin position="24"/>
        <end position="49"/>
    </location>
</feature>
<evidence type="ECO:0000256" key="8">
    <source>
        <dbReference type="ARBA" id="ARBA00023170"/>
    </source>
</evidence>
<keyword evidence="5" id="KW-0297">G-protein coupled receptor</keyword>
<evidence type="ECO:0000313" key="14">
    <source>
        <dbReference type="RefSeq" id="XP_013407546.1"/>
    </source>
</evidence>
<reference evidence="14" key="1">
    <citation type="submission" date="2025-08" db="UniProtKB">
        <authorList>
            <consortium name="RefSeq"/>
        </authorList>
    </citation>
    <scope>IDENTIFICATION</scope>
    <source>
        <tissue evidence="14">Gonads</tissue>
    </source>
</reference>
<dbReference type="Proteomes" id="UP000085678">
    <property type="component" value="Unplaced"/>
</dbReference>
<dbReference type="KEGG" id="lak:106171655"/>
<keyword evidence="10" id="KW-0807">Transducer</keyword>
<keyword evidence="2" id="KW-1003">Cell membrane</keyword>
<protein>
    <submittedName>
        <fullName evidence="14">Somatostatin receptor type 5-like</fullName>
    </submittedName>
</protein>
<evidence type="ECO:0000256" key="9">
    <source>
        <dbReference type="ARBA" id="ARBA00023180"/>
    </source>
</evidence>
<comment type="subcellular location">
    <subcellularLocation>
        <location evidence="1">Cell membrane</location>
        <topology evidence="1">Multi-pass membrane protein</topology>
    </subcellularLocation>
</comment>
<evidence type="ECO:0000313" key="13">
    <source>
        <dbReference type="Proteomes" id="UP000085678"/>
    </source>
</evidence>
<evidence type="ECO:0000256" key="5">
    <source>
        <dbReference type="ARBA" id="ARBA00023040"/>
    </source>
</evidence>
<keyword evidence="9" id="KW-0325">Glycoprotein</keyword>
<keyword evidence="13" id="KW-1185">Reference proteome</keyword>
<evidence type="ECO:0000256" key="4">
    <source>
        <dbReference type="ARBA" id="ARBA00022989"/>
    </source>
</evidence>
<keyword evidence="3 11" id="KW-0812">Transmembrane</keyword>
<evidence type="ECO:0000256" key="10">
    <source>
        <dbReference type="ARBA" id="ARBA00023224"/>
    </source>
</evidence>
<dbReference type="AlphaFoldDB" id="A0A1S3JBI6"/>
<dbReference type="PANTHER" id="PTHR45695">
    <property type="entry name" value="LEUCOKININ RECEPTOR-RELATED"/>
    <property type="match status" value="1"/>
</dbReference>
<dbReference type="RefSeq" id="XP_013407546.1">
    <property type="nucleotide sequence ID" value="XM_013552092.1"/>
</dbReference>
<evidence type="ECO:0000256" key="7">
    <source>
        <dbReference type="ARBA" id="ARBA00023157"/>
    </source>
</evidence>
<evidence type="ECO:0000256" key="2">
    <source>
        <dbReference type="ARBA" id="ARBA00022475"/>
    </source>
</evidence>
<feature type="transmembrane region" description="Helical" evidence="11">
    <location>
        <begin position="177"/>
        <end position="208"/>
    </location>
</feature>